<dbReference type="PANTHER" id="PTHR43156">
    <property type="entry name" value="STAGE II SPORULATION PROTEIN E-RELATED"/>
    <property type="match status" value="1"/>
</dbReference>
<comment type="caution">
    <text evidence="11">The sequence shown here is derived from an EMBL/GenBank/DDBJ whole genome shotgun (WGS) entry which is preliminary data.</text>
</comment>
<dbReference type="EMBL" id="SVBY01000056">
    <property type="protein sequence ID" value="MBE6093111.1"/>
    <property type="molecule type" value="Genomic_DNA"/>
</dbReference>
<protein>
    <submittedName>
        <fullName evidence="11">HAMP domain-containing protein</fullName>
    </submittedName>
</protein>
<feature type="domain" description="HAMP" evidence="9">
    <location>
        <begin position="413"/>
        <end position="465"/>
    </location>
</feature>
<evidence type="ECO:0000313" key="12">
    <source>
        <dbReference type="Proteomes" id="UP000761380"/>
    </source>
</evidence>
<dbReference type="GO" id="GO:0016791">
    <property type="term" value="F:phosphatase activity"/>
    <property type="evidence" value="ECO:0007669"/>
    <property type="project" value="TreeGrafter"/>
</dbReference>
<feature type="transmembrane region" description="Helical" evidence="8">
    <location>
        <begin position="389"/>
        <end position="407"/>
    </location>
</feature>
<proteinExistence type="predicted"/>
<evidence type="ECO:0000313" key="11">
    <source>
        <dbReference type="EMBL" id="MBE6093111.1"/>
    </source>
</evidence>
<dbReference type="CDD" id="cd06225">
    <property type="entry name" value="HAMP"/>
    <property type="match status" value="1"/>
</dbReference>
<dbReference type="InterPro" id="IPR001932">
    <property type="entry name" value="PPM-type_phosphatase-like_dom"/>
</dbReference>
<evidence type="ECO:0000256" key="4">
    <source>
        <dbReference type="ARBA" id="ARBA00022801"/>
    </source>
</evidence>
<dbReference type="AlphaFoldDB" id="A0A927ZRN6"/>
<dbReference type="InterPro" id="IPR003660">
    <property type="entry name" value="HAMP_dom"/>
</dbReference>
<evidence type="ECO:0000256" key="2">
    <source>
        <dbReference type="ARBA" id="ARBA00022475"/>
    </source>
</evidence>
<dbReference type="GO" id="GO:0007165">
    <property type="term" value="P:signal transduction"/>
    <property type="evidence" value="ECO:0007669"/>
    <property type="project" value="InterPro"/>
</dbReference>
<evidence type="ECO:0000256" key="3">
    <source>
        <dbReference type="ARBA" id="ARBA00022692"/>
    </source>
</evidence>
<dbReference type="GO" id="GO:0005886">
    <property type="term" value="C:plasma membrane"/>
    <property type="evidence" value="ECO:0007669"/>
    <property type="project" value="UniProtKB-SubCell"/>
</dbReference>
<dbReference type="Pfam" id="PF02743">
    <property type="entry name" value="dCache_1"/>
    <property type="match status" value="1"/>
</dbReference>
<dbReference type="PROSITE" id="PS50885">
    <property type="entry name" value="HAMP"/>
    <property type="match status" value="1"/>
</dbReference>
<dbReference type="SUPFAM" id="SSF81606">
    <property type="entry name" value="PP2C-like"/>
    <property type="match status" value="1"/>
</dbReference>
<sequence length="728" mass="80924">MKWSIRGRMMLLSFAGVFAVLLAVGIVALYGLYAAQSSMREQEERLSSYMTESMEGYAEKHAKDRLREVAQSKALHLDRELYMVGEDVEFMADTLSRILKNKENYRPRTLPNTRDVPDIVSGQPYVHYSPDFHDGNGELQAEIALAANFADGLESISKSYAGYRTSFFAGSKNGYLICLDLIPPDAGTNSIYPSEEVREDFVSHYDPRKRYWYEAGQKANKPVFTDVSRGADGHVSLSCAMPYYDADGFAGVVGISYSAEDIYQSILSTAVGEKSITFVLDDTGKVMFSSEKDGFLAVRPDAQDLRNVNDPSIAEAARRMAAGENGVMSVDYEGDIYYLAFAPMKSTGWSLGTVIEDDEILNPVAEVGAAVGERMGYFKNVMERAFYDLFLRAGLILIPILLLVFYGSGRMASRMSKPIRRLADGAKEISAGNFDKKLDIHTGDEVEHLAVCFNDMTMALKEYTENLANAAAERERVRTELSVAARIQEDMLPNLFPAFPEHKEFAIYATMDAAMNVGGDFYDFYLLDENHLVITIADVSGKGVPAALFMAKSQSVLKNSILRGKTQDRLSAAIENANRQLCRNNDSAMFVTALVGILDMQSGHFTYVSGGHCPPLLGRNDHYEFLPIKKCSMLGVMELPYTQQSVDLLPGDTLYLYTDGVSEAMDEQGRQFTERQIKEKLNGLPHMSIEDILAKMREFVRQHAGTAPQSDDITMLGLRYYGCAGRKE</sequence>
<dbReference type="Proteomes" id="UP000761380">
    <property type="component" value="Unassembled WGS sequence"/>
</dbReference>
<dbReference type="SMART" id="SM00304">
    <property type="entry name" value="HAMP"/>
    <property type="match status" value="1"/>
</dbReference>
<accession>A0A927ZRN6</accession>
<dbReference type="InterPro" id="IPR036457">
    <property type="entry name" value="PPM-type-like_dom_sf"/>
</dbReference>
<dbReference type="Gene3D" id="3.30.450.20">
    <property type="entry name" value="PAS domain"/>
    <property type="match status" value="1"/>
</dbReference>
<keyword evidence="5 8" id="KW-1133">Transmembrane helix</keyword>
<evidence type="ECO:0000256" key="7">
    <source>
        <dbReference type="SAM" id="Coils"/>
    </source>
</evidence>
<dbReference type="Pfam" id="PF07228">
    <property type="entry name" value="SpoIIE"/>
    <property type="match status" value="1"/>
</dbReference>
<dbReference type="Pfam" id="PF00672">
    <property type="entry name" value="HAMP"/>
    <property type="match status" value="1"/>
</dbReference>
<keyword evidence="6 8" id="KW-0472">Membrane</keyword>
<keyword evidence="4" id="KW-0378">Hydrolase</keyword>
<dbReference type="CDD" id="cd12912">
    <property type="entry name" value="PDC2_MCP_like"/>
    <property type="match status" value="1"/>
</dbReference>
<dbReference type="SMART" id="SM00331">
    <property type="entry name" value="PP2C_SIG"/>
    <property type="match status" value="1"/>
</dbReference>
<feature type="domain" description="PPM-type phosphatase" evidence="10">
    <location>
        <begin position="504"/>
        <end position="720"/>
    </location>
</feature>
<dbReference type="InterPro" id="IPR033479">
    <property type="entry name" value="dCache_1"/>
</dbReference>
<feature type="coiled-coil region" evidence="7">
    <location>
        <begin position="453"/>
        <end position="480"/>
    </location>
</feature>
<evidence type="ECO:0000256" key="8">
    <source>
        <dbReference type="SAM" id="Phobius"/>
    </source>
</evidence>
<dbReference type="InterPro" id="IPR052016">
    <property type="entry name" value="Bact_Sigma-Reg"/>
</dbReference>
<keyword evidence="2" id="KW-1003">Cell membrane</keyword>
<keyword evidence="3 8" id="KW-0812">Transmembrane</keyword>
<organism evidence="11 12">
    <name type="scientific">Selenomonas ruminantium</name>
    <dbReference type="NCBI Taxonomy" id="971"/>
    <lineage>
        <taxon>Bacteria</taxon>
        <taxon>Bacillati</taxon>
        <taxon>Bacillota</taxon>
        <taxon>Negativicutes</taxon>
        <taxon>Selenomonadales</taxon>
        <taxon>Selenomonadaceae</taxon>
        <taxon>Selenomonas</taxon>
    </lineage>
</organism>
<keyword evidence="7" id="KW-0175">Coiled coil</keyword>
<evidence type="ECO:0000259" key="9">
    <source>
        <dbReference type="PROSITE" id="PS50885"/>
    </source>
</evidence>
<reference evidence="11" key="1">
    <citation type="submission" date="2019-04" db="EMBL/GenBank/DDBJ databases">
        <title>Evolution of Biomass-Degrading Anaerobic Consortia Revealed by Metagenomics.</title>
        <authorList>
            <person name="Peng X."/>
        </authorList>
    </citation>
    <scope>NUCLEOTIDE SEQUENCE</scope>
    <source>
        <strain evidence="11">SIG240</strain>
    </source>
</reference>
<dbReference type="PROSITE" id="PS51746">
    <property type="entry name" value="PPM_2"/>
    <property type="match status" value="1"/>
</dbReference>
<dbReference type="Gene3D" id="6.10.340.10">
    <property type="match status" value="1"/>
</dbReference>
<dbReference type="SUPFAM" id="SSF158472">
    <property type="entry name" value="HAMP domain-like"/>
    <property type="match status" value="1"/>
</dbReference>
<comment type="subcellular location">
    <subcellularLocation>
        <location evidence="1">Cell membrane</location>
        <topology evidence="1">Multi-pass membrane protein</topology>
    </subcellularLocation>
</comment>
<evidence type="ECO:0000259" key="10">
    <source>
        <dbReference type="PROSITE" id="PS51746"/>
    </source>
</evidence>
<evidence type="ECO:0000256" key="5">
    <source>
        <dbReference type="ARBA" id="ARBA00022989"/>
    </source>
</evidence>
<evidence type="ECO:0000256" key="6">
    <source>
        <dbReference type="ARBA" id="ARBA00023136"/>
    </source>
</evidence>
<dbReference type="Gene3D" id="3.60.40.10">
    <property type="entry name" value="PPM-type phosphatase domain"/>
    <property type="match status" value="1"/>
</dbReference>
<gene>
    <name evidence="11" type="ORF">E7201_08130</name>
</gene>
<evidence type="ECO:0000256" key="1">
    <source>
        <dbReference type="ARBA" id="ARBA00004651"/>
    </source>
</evidence>
<dbReference type="PANTHER" id="PTHR43156:SF2">
    <property type="entry name" value="STAGE II SPORULATION PROTEIN E"/>
    <property type="match status" value="1"/>
</dbReference>
<name>A0A927ZRN6_SELRU</name>